<dbReference type="PANTHER" id="PTHR23308">
    <property type="entry name" value="NUCLEAR INHIBITOR OF PROTEIN PHOSPHATASE-1"/>
    <property type="match status" value="1"/>
</dbReference>
<keyword evidence="3" id="KW-1133">Transmembrane helix</keyword>
<dbReference type="Gene3D" id="3.10.20.30">
    <property type="match status" value="1"/>
</dbReference>
<dbReference type="PROSITE" id="PS51085">
    <property type="entry name" value="2FE2S_FER_2"/>
    <property type="match status" value="1"/>
</dbReference>
<dbReference type="SUPFAM" id="SSF49879">
    <property type="entry name" value="SMAD/FHA domain"/>
    <property type="match status" value="1"/>
</dbReference>
<comment type="caution">
    <text evidence="6">The sequence shown here is derived from an EMBL/GenBank/DDBJ whole genome shotgun (WGS) entry which is preliminary data.</text>
</comment>
<feature type="transmembrane region" description="Helical" evidence="3">
    <location>
        <begin position="266"/>
        <end position="285"/>
    </location>
</feature>
<keyword evidence="1" id="KW-0597">Phosphoprotein</keyword>
<evidence type="ECO:0000256" key="3">
    <source>
        <dbReference type="SAM" id="Phobius"/>
    </source>
</evidence>
<dbReference type="GO" id="GO:0051536">
    <property type="term" value="F:iron-sulfur cluster binding"/>
    <property type="evidence" value="ECO:0007669"/>
    <property type="project" value="InterPro"/>
</dbReference>
<feature type="transmembrane region" description="Helical" evidence="3">
    <location>
        <begin position="236"/>
        <end position="254"/>
    </location>
</feature>
<reference evidence="6 7" key="2">
    <citation type="submission" date="2020-03" db="EMBL/GenBank/DDBJ databases">
        <authorList>
            <person name="Ichikawa N."/>
            <person name="Kimura A."/>
            <person name="Kitahashi Y."/>
            <person name="Uohara A."/>
        </authorList>
    </citation>
    <scope>NUCLEOTIDE SEQUENCE [LARGE SCALE GENOMIC DNA]</scope>
    <source>
        <strain evidence="6 7">NBRC 108638</strain>
    </source>
</reference>
<dbReference type="InterPro" id="IPR050923">
    <property type="entry name" value="Cell_Proc_Reg/RNA_Proc"/>
</dbReference>
<evidence type="ECO:0008006" key="8">
    <source>
        <dbReference type="Google" id="ProtNLM"/>
    </source>
</evidence>
<feature type="compositionally biased region" description="Low complexity" evidence="2">
    <location>
        <begin position="671"/>
        <end position="710"/>
    </location>
</feature>
<feature type="transmembrane region" description="Helical" evidence="3">
    <location>
        <begin position="158"/>
        <end position="183"/>
    </location>
</feature>
<feature type="transmembrane region" description="Helical" evidence="3">
    <location>
        <begin position="443"/>
        <end position="461"/>
    </location>
</feature>
<keyword evidence="3" id="KW-0812">Transmembrane</keyword>
<evidence type="ECO:0000256" key="2">
    <source>
        <dbReference type="SAM" id="MobiDB-lite"/>
    </source>
</evidence>
<dbReference type="InterPro" id="IPR008984">
    <property type="entry name" value="SMAD_FHA_dom_sf"/>
</dbReference>
<dbReference type="CDD" id="cd00060">
    <property type="entry name" value="FHA"/>
    <property type="match status" value="1"/>
</dbReference>
<dbReference type="AlphaFoldDB" id="A0A6V8LQ63"/>
<dbReference type="InterPro" id="IPR012675">
    <property type="entry name" value="Beta-grasp_dom_sf"/>
</dbReference>
<dbReference type="SMART" id="SM00240">
    <property type="entry name" value="FHA"/>
    <property type="match status" value="1"/>
</dbReference>
<gene>
    <name evidence="6" type="ORF">Prum_099090</name>
</gene>
<dbReference type="Proteomes" id="UP000482960">
    <property type="component" value="Unassembled WGS sequence"/>
</dbReference>
<feature type="domain" description="FHA" evidence="4">
    <location>
        <begin position="41"/>
        <end position="94"/>
    </location>
</feature>
<feature type="region of interest" description="Disordered" evidence="2">
    <location>
        <begin position="729"/>
        <end position="765"/>
    </location>
</feature>
<dbReference type="Pfam" id="PF00111">
    <property type="entry name" value="Fer2"/>
    <property type="match status" value="1"/>
</dbReference>
<dbReference type="EMBL" id="BLPG01000002">
    <property type="protein sequence ID" value="GFJ96267.1"/>
    <property type="molecule type" value="Genomic_DNA"/>
</dbReference>
<feature type="transmembrane region" description="Helical" evidence="3">
    <location>
        <begin position="189"/>
        <end position="209"/>
    </location>
</feature>
<feature type="region of interest" description="Disordered" evidence="2">
    <location>
        <begin position="588"/>
        <end position="635"/>
    </location>
</feature>
<dbReference type="InterPro" id="IPR036010">
    <property type="entry name" value="2Fe-2S_ferredoxin-like_sf"/>
</dbReference>
<dbReference type="SUPFAM" id="SSF54292">
    <property type="entry name" value="2Fe-2S ferredoxin-like"/>
    <property type="match status" value="1"/>
</dbReference>
<evidence type="ECO:0000313" key="7">
    <source>
        <dbReference type="Proteomes" id="UP000482960"/>
    </source>
</evidence>
<organism evidence="6 7">
    <name type="scientific">Phytohabitans rumicis</name>
    <dbReference type="NCBI Taxonomy" id="1076125"/>
    <lineage>
        <taxon>Bacteria</taxon>
        <taxon>Bacillati</taxon>
        <taxon>Actinomycetota</taxon>
        <taxon>Actinomycetes</taxon>
        <taxon>Micromonosporales</taxon>
        <taxon>Micromonosporaceae</taxon>
    </lineage>
</organism>
<evidence type="ECO:0000313" key="6">
    <source>
        <dbReference type="EMBL" id="GFJ96267.1"/>
    </source>
</evidence>
<dbReference type="Pfam" id="PF00498">
    <property type="entry name" value="FHA"/>
    <property type="match status" value="1"/>
</dbReference>
<feature type="transmembrane region" description="Helical" evidence="3">
    <location>
        <begin position="378"/>
        <end position="398"/>
    </location>
</feature>
<evidence type="ECO:0000256" key="1">
    <source>
        <dbReference type="ARBA" id="ARBA00022553"/>
    </source>
</evidence>
<protein>
    <recommendedName>
        <fullName evidence="8">FHA domain-containing protein</fullName>
    </recommendedName>
</protein>
<dbReference type="InterPro" id="IPR001041">
    <property type="entry name" value="2Fe-2S_ferredoxin-type"/>
</dbReference>
<reference evidence="6 7" key="1">
    <citation type="submission" date="2020-03" db="EMBL/GenBank/DDBJ databases">
        <title>Whole genome shotgun sequence of Phytohabitans rumicis NBRC 108638.</title>
        <authorList>
            <person name="Komaki H."/>
            <person name="Tamura T."/>
        </authorList>
    </citation>
    <scope>NUCLEOTIDE SEQUENCE [LARGE SCALE GENOMIC DNA]</scope>
    <source>
        <strain evidence="6 7">NBRC 108638</strain>
    </source>
</reference>
<keyword evidence="7" id="KW-1185">Reference proteome</keyword>
<feature type="compositionally biased region" description="Polar residues" evidence="2">
    <location>
        <begin position="731"/>
        <end position="747"/>
    </location>
</feature>
<dbReference type="InterPro" id="IPR000253">
    <property type="entry name" value="FHA_dom"/>
</dbReference>
<feature type="region of interest" description="Disordered" evidence="2">
    <location>
        <begin position="671"/>
        <end position="716"/>
    </location>
</feature>
<feature type="compositionally biased region" description="Polar residues" evidence="2">
    <location>
        <begin position="588"/>
        <end position="597"/>
    </location>
</feature>
<dbReference type="PROSITE" id="PS50006">
    <property type="entry name" value="FHA_DOMAIN"/>
    <property type="match status" value="1"/>
</dbReference>
<dbReference type="Gene3D" id="2.60.200.20">
    <property type="match status" value="1"/>
</dbReference>
<keyword evidence="3" id="KW-0472">Membrane</keyword>
<feature type="transmembrane region" description="Helical" evidence="3">
    <location>
        <begin position="410"/>
        <end position="431"/>
    </location>
</feature>
<evidence type="ECO:0000259" key="4">
    <source>
        <dbReference type="PROSITE" id="PS50006"/>
    </source>
</evidence>
<proteinExistence type="predicted"/>
<dbReference type="CDD" id="cd00207">
    <property type="entry name" value="fer2"/>
    <property type="match status" value="1"/>
</dbReference>
<feature type="transmembrane region" description="Helical" evidence="3">
    <location>
        <begin position="353"/>
        <end position="372"/>
    </location>
</feature>
<evidence type="ECO:0000259" key="5">
    <source>
        <dbReference type="PROSITE" id="PS51085"/>
    </source>
</evidence>
<name>A0A6V8LQ63_9ACTN</name>
<accession>A0A6V8LQ63</accession>
<feature type="region of interest" description="Disordered" evidence="2">
    <location>
        <begin position="121"/>
        <end position="142"/>
    </location>
</feature>
<feature type="domain" description="2Fe-2S ferredoxin-type" evidence="5">
    <location>
        <begin position="496"/>
        <end position="591"/>
    </location>
</feature>
<sequence length="797" mass="84124">MSAHGSLVSTLDLRAGVRREYFVEVREPGRDPRRVLIEDLVEVGRRRVDEASGMLTVRHPSVSRRHARLQVFGGELTITDLGSMNGTLVNGVRVSGLARLALGDTVKLGSVGMVVVGARTSHEAATQPPERPAEPPAEPPAVTRPFPNYLQLRRRVPAGAWVVPQAVAVVTVAGLCVVLLLRPAIGLRVMWQLVVPLLPLLWVVAPGVWRNSCPLAATNQLPRRTGVGRPAPPPAWLRNGGYVVAVVLFLVLVPSRRVLFDHSGPATAVLLAGVMAGALAGGLLFRGKSGWCSSVCPLLPVQRLYGQTPFVTVPNSHCRPCVGCAKNCYDFNPRVAYQADLHDADPRWTAPRAFFAGCFPGVVIGFFVVPGPPAIAPAWFYLIFFATVLASAGSFFALDALLRLPASALAVIYGAVALSTFYWFAAAVLGATVHDLTGAPPAAVAWPLRVAVFGLAAVWVARTLGIRRLFLQWSVQTQAVRLAPAGSAKLAGGTGCEVVFQPQGRQVVAAAGESLLDLAEKDGLPIEAGCRMGVCGADPVAILAGADELSPPTEDERATLRRLDLGPHVRMACCARVRGPVTVSLDTRGTAATTGTPSPCAAEGRSPCGWSWSATASPASPPRRRSAAWTPTARCTSSAANRTRCTTGWASRAWSTGVRRWPGCFCSPKTGTSGTTSPAGSTPGRSASTSPAARWRSAPASRWPSTGSSWPPGPAPTCPRSRAWPCPAASRSATPTTPCASGRTCRSTGPPGRSWSARDRSPSRARTRCTSWVSRCPSWYAGRPSCGGTSTSARRNC</sequence>